<dbReference type="EMBL" id="NPDT01000010">
    <property type="protein sequence ID" value="PJZ64367.1"/>
    <property type="molecule type" value="Genomic_DNA"/>
</dbReference>
<feature type="transmembrane region" description="Helical" evidence="1">
    <location>
        <begin position="14"/>
        <end position="35"/>
    </location>
</feature>
<feature type="domain" description="Peptidase S26" evidence="2">
    <location>
        <begin position="236"/>
        <end position="306"/>
    </location>
</feature>
<evidence type="ECO:0000259" key="2">
    <source>
        <dbReference type="Pfam" id="PF10502"/>
    </source>
</evidence>
<evidence type="ECO:0000313" key="4">
    <source>
        <dbReference type="Proteomes" id="UP000231912"/>
    </source>
</evidence>
<organism evidence="3 4">
    <name type="scientific">Leptospira wolffii</name>
    <dbReference type="NCBI Taxonomy" id="409998"/>
    <lineage>
        <taxon>Bacteria</taxon>
        <taxon>Pseudomonadati</taxon>
        <taxon>Spirochaetota</taxon>
        <taxon>Spirochaetia</taxon>
        <taxon>Leptospirales</taxon>
        <taxon>Leptospiraceae</taxon>
        <taxon>Leptospira</taxon>
    </lineage>
</organism>
<dbReference type="Proteomes" id="UP000231912">
    <property type="component" value="Unassembled WGS sequence"/>
</dbReference>
<dbReference type="InterPro" id="IPR019533">
    <property type="entry name" value="Peptidase_S26"/>
</dbReference>
<keyword evidence="1" id="KW-1133">Transmembrane helix</keyword>
<keyword evidence="1" id="KW-0472">Membrane</keyword>
<dbReference type="AlphaFoldDB" id="A0A2M9Z7M3"/>
<dbReference type="Gene3D" id="2.10.109.10">
    <property type="entry name" value="Umud Fragment, subunit A"/>
    <property type="match status" value="1"/>
</dbReference>
<feature type="transmembrane region" description="Helical" evidence="1">
    <location>
        <begin position="47"/>
        <end position="66"/>
    </location>
</feature>
<dbReference type="GO" id="GO:0006465">
    <property type="term" value="P:signal peptide processing"/>
    <property type="evidence" value="ECO:0007669"/>
    <property type="project" value="InterPro"/>
</dbReference>
<name>A0A2M9Z7M3_9LEPT</name>
<protein>
    <recommendedName>
        <fullName evidence="2">Peptidase S26 domain-containing protein</fullName>
    </recommendedName>
</protein>
<comment type="caution">
    <text evidence="3">The sequence shown here is derived from an EMBL/GenBank/DDBJ whole genome shotgun (WGS) entry which is preliminary data.</text>
</comment>
<dbReference type="InterPro" id="IPR036286">
    <property type="entry name" value="LexA/Signal_pep-like_sf"/>
</dbReference>
<dbReference type="RefSeq" id="WP_100760138.1">
    <property type="nucleotide sequence ID" value="NZ_NPDT01000010.1"/>
</dbReference>
<proteinExistence type="predicted"/>
<dbReference type="Pfam" id="PF10502">
    <property type="entry name" value="Peptidase_S26"/>
    <property type="match status" value="1"/>
</dbReference>
<keyword evidence="1" id="KW-0812">Transmembrane</keyword>
<feature type="transmembrane region" description="Helical" evidence="1">
    <location>
        <begin position="72"/>
        <end position="91"/>
    </location>
</feature>
<dbReference type="GO" id="GO:0004252">
    <property type="term" value="F:serine-type endopeptidase activity"/>
    <property type="evidence" value="ECO:0007669"/>
    <property type="project" value="InterPro"/>
</dbReference>
<feature type="transmembrane region" description="Helical" evidence="1">
    <location>
        <begin position="148"/>
        <end position="168"/>
    </location>
</feature>
<feature type="transmembrane region" description="Helical" evidence="1">
    <location>
        <begin position="217"/>
        <end position="239"/>
    </location>
</feature>
<sequence length="472" mass="54452">MTFNKANIQKIKSYFTVGFSIPIALLGSLIFFELLPKTHNSIDSTSIYLIGILSPFFLLLNIYHLIKPPASWIAVVLFTFYPSFFIIYISLSVRAPDLNYFSFLIASIAYLILVLSERKNAKYIFAIIISVSSLPFGLLYLKKFKKFGVFLTISWILPTVILWSIYAYADHKNFAIIISASVLLYILYFSALLIAIIEGKKDKDSFSQTKKAFNLRFLLFSLYCAAISISCALMIDFLYSEKLNIYMAKGRALEPNILDGDILIVKRDGFTINRGDIVLRSYDDSSASLVRIIGTPGDKVDCKAIKDSLSFYHMEVFINNAQLPIERNYEFRFGDWENNTRPELDKARAYDETIDGRTYQIIVPLDDPLHDIHKDYPSVLPNHLAIQLEKEEYYPLDDDRLFFCYASLMKNTLLRTNIQGKLFYRIFSIDWAHKKCRDSEGAIKSDSAEYCKESLWPRIYDSKFRFHRIGPI</sequence>
<feature type="transmembrane region" description="Helical" evidence="1">
    <location>
        <begin position="174"/>
        <end position="197"/>
    </location>
</feature>
<gene>
    <name evidence="3" type="ORF">CH371_18280</name>
</gene>
<accession>A0A2M9Z7M3</accession>
<reference evidence="3 4" key="1">
    <citation type="submission" date="2017-07" db="EMBL/GenBank/DDBJ databases">
        <title>Leptospira spp. isolated from tropical soils.</title>
        <authorList>
            <person name="Thibeaux R."/>
            <person name="Iraola G."/>
            <person name="Ferres I."/>
            <person name="Bierque E."/>
            <person name="Girault D."/>
            <person name="Soupe-Gilbert M.-E."/>
            <person name="Picardeau M."/>
            <person name="Goarant C."/>
        </authorList>
    </citation>
    <scope>NUCLEOTIDE SEQUENCE [LARGE SCALE GENOMIC DNA]</scope>
    <source>
        <strain evidence="3 4">FH2-C-A2</strain>
    </source>
</reference>
<feature type="transmembrane region" description="Helical" evidence="1">
    <location>
        <begin position="121"/>
        <end position="141"/>
    </location>
</feature>
<evidence type="ECO:0000313" key="3">
    <source>
        <dbReference type="EMBL" id="PJZ64367.1"/>
    </source>
</evidence>
<dbReference type="SUPFAM" id="SSF51306">
    <property type="entry name" value="LexA/Signal peptidase"/>
    <property type="match status" value="1"/>
</dbReference>
<evidence type="ECO:0000256" key="1">
    <source>
        <dbReference type="SAM" id="Phobius"/>
    </source>
</evidence>
<dbReference type="CDD" id="cd06462">
    <property type="entry name" value="Peptidase_S24_S26"/>
    <property type="match status" value="1"/>
</dbReference>